<sequence>MHPDIFQDITEIVETCYNHEEWRSRDNPNWHCRYHYRFRNKKCPSLTSEPDYSTPIKRLIIYKLTTKGVFPFCKPRRLDRIGYKAAEMEFGVLVKSGICVPSN</sequence>
<keyword evidence="2" id="KW-1185">Reference proteome</keyword>
<evidence type="ECO:0000313" key="2">
    <source>
        <dbReference type="Proteomes" id="UP000092445"/>
    </source>
</evidence>
<dbReference type="VEuPathDB" id="VectorBase:GPAI041636"/>
<name>A0A1B0ACZ3_GLOPL</name>
<protein>
    <submittedName>
        <fullName evidence="1">Uncharacterized protein</fullName>
    </submittedName>
</protein>
<dbReference type="Proteomes" id="UP000092445">
    <property type="component" value="Unassembled WGS sequence"/>
</dbReference>
<dbReference type="EnsemblMetazoa" id="GPAI041636-RA">
    <property type="protein sequence ID" value="GPAI041636-PA"/>
    <property type="gene ID" value="GPAI041636"/>
</dbReference>
<proteinExistence type="predicted"/>
<dbReference type="AlphaFoldDB" id="A0A1B0ACZ3"/>
<reference evidence="2" key="1">
    <citation type="submission" date="2014-03" db="EMBL/GenBank/DDBJ databases">
        <authorList>
            <person name="Aksoy S."/>
            <person name="Warren W."/>
            <person name="Wilson R.K."/>
        </authorList>
    </citation>
    <scope>NUCLEOTIDE SEQUENCE [LARGE SCALE GENOMIC DNA]</scope>
    <source>
        <strain evidence="2">IAEA</strain>
    </source>
</reference>
<accession>A0A1B0ACZ3</accession>
<reference evidence="1" key="2">
    <citation type="submission" date="2020-05" db="UniProtKB">
        <authorList>
            <consortium name="EnsemblMetazoa"/>
        </authorList>
    </citation>
    <scope>IDENTIFICATION</scope>
    <source>
        <strain evidence="1">IAEA</strain>
    </source>
</reference>
<organism evidence="1 2">
    <name type="scientific">Glossina pallidipes</name>
    <name type="common">Tsetse fly</name>
    <dbReference type="NCBI Taxonomy" id="7398"/>
    <lineage>
        <taxon>Eukaryota</taxon>
        <taxon>Metazoa</taxon>
        <taxon>Ecdysozoa</taxon>
        <taxon>Arthropoda</taxon>
        <taxon>Hexapoda</taxon>
        <taxon>Insecta</taxon>
        <taxon>Pterygota</taxon>
        <taxon>Neoptera</taxon>
        <taxon>Endopterygota</taxon>
        <taxon>Diptera</taxon>
        <taxon>Brachycera</taxon>
        <taxon>Muscomorpha</taxon>
        <taxon>Hippoboscoidea</taxon>
        <taxon>Glossinidae</taxon>
        <taxon>Glossina</taxon>
    </lineage>
</organism>
<evidence type="ECO:0000313" key="1">
    <source>
        <dbReference type="EnsemblMetazoa" id="GPAI041636-PA"/>
    </source>
</evidence>